<evidence type="ECO:0000256" key="4">
    <source>
        <dbReference type="SAM" id="Phobius"/>
    </source>
</evidence>
<protein>
    <submittedName>
        <fullName evidence="5">Glycoside hydrolase family 25</fullName>
    </submittedName>
</protein>
<evidence type="ECO:0000313" key="5">
    <source>
        <dbReference type="EMBL" id="GGG71177.1"/>
    </source>
</evidence>
<name>A0A917H952_9BACL</name>
<keyword evidence="4" id="KW-1133">Transmembrane helix</keyword>
<dbReference type="EMBL" id="BMHY01000004">
    <property type="protein sequence ID" value="GGG71177.1"/>
    <property type="molecule type" value="Genomic_DNA"/>
</dbReference>
<keyword evidence="4" id="KW-0472">Membrane</keyword>
<dbReference type="PROSITE" id="PS51904">
    <property type="entry name" value="GLYCOSYL_HYDROL_F25_2"/>
    <property type="match status" value="1"/>
</dbReference>
<dbReference type="PANTHER" id="PTHR34135:SF2">
    <property type="entry name" value="LYSOZYME"/>
    <property type="match status" value="1"/>
</dbReference>
<reference evidence="5 6" key="1">
    <citation type="journal article" date="2014" name="Int. J. Syst. Evol. Microbiol.">
        <title>Complete genome sequence of Corynebacterium casei LMG S-19264T (=DSM 44701T), isolated from a smear-ripened cheese.</title>
        <authorList>
            <consortium name="US DOE Joint Genome Institute (JGI-PGF)"/>
            <person name="Walter F."/>
            <person name="Albersmeier A."/>
            <person name="Kalinowski J."/>
            <person name="Ruckert C."/>
        </authorList>
    </citation>
    <scope>NUCLEOTIDE SEQUENCE [LARGE SCALE GENOMIC DNA]</scope>
    <source>
        <strain evidence="5 6">CGMCC 1.15286</strain>
    </source>
</reference>
<keyword evidence="6" id="KW-1185">Reference proteome</keyword>
<dbReference type="PANTHER" id="PTHR34135">
    <property type="entry name" value="LYSOZYME"/>
    <property type="match status" value="1"/>
</dbReference>
<dbReference type="InterPro" id="IPR018077">
    <property type="entry name" value="Glyco_hydro_fam25_subgr"/>
</dbReference>
<dbReference type="InterPro" id="IPR017853">
    <property type="entry name" value="GH"/>
</dbReference>
<dbReference type="GO" id="GO:0016052">
    <property type="term" value="P:carbohydrate catabolic process"/>
    <property type="evidence" value="ECO:0007669"/>
    <property type="project" value="TreeGrafter"/>
</dbReference>
<dbReference type="AlphaFoldDB" id="A0A917H952"/>
<dbReference type="GO" id="GO:0016998">
    <property type="term" value="P:cell wall macromolecule catabolic process"/>
    <property type="evidence" value="ECO:0007669"/>
    <property type="project" value="InterPro"/>
</dbReference>
<organism evidence="5 6">
    <name type="scientific">Paenibacillus radicis</name>
    <name type="common">ex Gao et al. 2016</name>
    <dbReference type="NCBI Taxonomy" id="1737354"/>
    <lineage>
        <taxon>Bacteria</taxon>
        <taxon>Bacillati</taxon>
        <taxon>Bacillota</taxon>
        <taxon>Bacilli</taxon>
        <taxon>Bacillales</taxon>
        <taxon>Paenibacillaceae</taxon>
        <taxon>Paenibacillus</taxon>
    </lineage>
</organism>
<gene>
    <name evidence="5" type="ORF">GCM10010918_28330</name>
</gene>
<evidence type="ECO:0000256" key="1">
    <source>
        <dbReference type="ARBA" id="ARBA00010646"/>
    </source>
</evidence>
<keyword evidence="2 5" id="KW-0378">Hydrolase</keyword>
<dbReference type="Gene3D" id="3.20.20.80">
    <property type="entry name" value="Glycosidases"/>
    <property type="match status" value="1"/>
</dbReference>
<dbReference type="SUPFAM" id="SSF51445">
    <property type="entry name" value="(Trans)glycosidases"/>
    <property type="match status" value="1"/>
</dbReference>
<keyword evidence="4" id="KW-0812">Transmembrane</keyword>
<accession>A0A917H952</accession>
<evidence type="ECO:0000256" key="2">
    <source>
        <dbReference type="ARBA" id="ARBA00022801"/>
    </source>
</evidence>
<evidence type="ECO:0000313" key="6">
    <source>
        <dbReference type="Proteomes" id="UP000600247"/>
    </source>
</evidence>
<evidence type="ECO:0000256" key="3">
    <source>
        <dbReference type="ARBA" id="ARBA00023295"/>
    </source>
</evidence>
<proteinExistence type="inferred from homology"/>
<dbReference type="Proteomes" id="UP000600247">
    <property type="component" value="Unassembled WGS sequence"/>
</dbReference>
<feature type="transmembrane region" description="Helical" evidence="4">
    <location>
        <begin position="7"/>
        <end position="30"/>
    </location>
</feature>
<comment type="caution">
    <text evidence="5">The sequence shown here is derived from an EMBL/GenBank/DDBJ whole genome shotgun (WGS) entry which is preliminary data.</text>
</comment>
<dbReference type="GO" id="GO:0009253">
    <property type="term" value="P:peptidoglycan catabolic process"/>
    <property type="evidence" value="ECO:0007669"/>
    <property type="project" value="InterPro"/>
</dbReference>
<sequence>MKHRKRIVTAAIIFAVMIIAVFLEFKGYIWHNSLFASRYEVKGIDVARYQGDIDWPKLQGTGRFQFVYIKATEGQDWTDPYFTDNWTEAKANGFLIGAYHFFTTQSTGEQQADHFIATVPNDAKMLPPVIDIEIALDKDVSQIRQELTDLSSKLERHYGKRPMLYVTYATYKTYIAESFEDYRIWIRDIVKHPNLKKDRQWEFWQYSNRGRADGIDAYVDLNVYNGNQEQFDTSYR</sequence>
<dbReference type="Pfam" id="PF01183">
    <property type="entry name" value="Glyco_hydro_25"/>
    <property type="match status" value="1"/>
</dbReference>
<dbReference type="InterPro" id="IPR002053">
    <property type="entry name" value="Glyco_hydro_25"/>
</dbReference>
<keyword evidence="3" id="KW-0326">Glycosidase</keyword>
<dbReference type="RefSeq" id="WP_188889811.1">
    <property type="nucleotide sequence ID" value="NZ_BMHY01000004.1"/>
</dbReference>
<comment type="similarity">
    <text evidence="1">Belongs to the glycosyl hydrolase 25 family.</text>
</comment>
<dbReference type="CDD" id="cd06413">
    <property type="entry name" value="GH25_muramidase_1"/>
    <property type="match status" value="1"/>
</dbReference>
<dbReference type="GO" id="GO:0003796">
    <property type="term" value="F:lysozyme activity"/>
    <property type="evidence" value="ECO:0007669"/>
    <property type="project" value="InterPro"/>
</dbReference>
<dbReference type="SMART" id="SM00641">
    <property type="entry name" value="Glyco_25"/>
    <property type="match status" value="1"/>
</dbReference>